<dbReference type="EMBL" id="MU003765">
    <property type="protein sequence ID" value="KAF2726082.1"/>
    <property type="molecule type" value="Genomic_DNA"/>
</dbReference>
<dbReference type="SUPFAM" id="SSF52833">
    <property type="entry name" value="Thioredoxin-like"/>
    <property type="match status" value="1"/>
</dbReference>
<dbReference type="InterPro" id="IPR004045">
    <property type="entry name" value="Glutathione_S-Trfase_N"/>
</dbReference>
<dbReference type="PANTHER" id="PTHR44051:SF9">
    <property type="entry name" value="GLUTATHIONE S-TRANSFERASE 1"/>
    <property type="match status" value="1"/>
</dbReference>
<evidence type="ECO:0000259" key="2">
    <source>
        <dbReference type="PROSITE" id="PS50404"/>
    </source>
</evidence>
<evidence type="ECO:0000256" key="1">
    <source>
        <dbReference type="ARBA" id="ARBA00007409"/>
    </source>
</evidence>
<evidence type="ECO:0000313" key="4">
    <source>
        <dbReference type="Proteomes" id="UP000799441"/>
    </source>
</evidence>
<proteinExistence type="inferred from homology"/>
<dbReference type="InterPro" id="IPR036249">
    <property type="entry name" value="Thioredoxin-like_sf"/>
</dbReference>
<dbReference type="SUPFAM" id="SSF47616">
    <property type="entry name" value="GST C-terminal domain-like"/>
    <property type="match status" value="1"/>
</dbReference>
<dbReference type="AlphaFoldDB" id="A0A9P4QJV0"/>
<dbReference type="CDD" id="cd03189">
    <property type="entry name" value="GST_C_GTT1_like"/>
    <property type="match status" value="1"/>
</dbReference>
<organism evidence="3 4">
    <name type="scientific">Polychaeton citri CBS 116435</name>
    <dbReference type="NCBI Taxonomy" id="1314669"/>
    <lineage>
        <taxon>Eukaryota</taxon>
        <taxon>Fungi</taxon>
        <taxon>Dikarya</taxon>
        <taxon>Ascomycota</taxon>
        <taxon>Pezizomycotina</taxon>
        <taxon>Dothideomycetes</taxon>
        <taxon>Dothideomycetidae</taxon>
        <taxon>Capnodiales</taxon>
        <taxon>Capnodiaceae</taxon>
        <taxon>Polychaeton</taxon>
    </lineage>
</organism>
<dbReference type="SFLD" id="SFLDG00358">
    <property type="entry name" value="Main_(cytGST)"/>
    <property type="match status" value="1"/>
</dbReference>
<dbReference type="InterPro" id="IPR036282">
    <property type="entry name" value="Glutathione-S-Trfase_C_sf"/>
</dbReference>
<dbReference type="Pfam" id="PF14497">
    <property type="entry name" value="GST_C_3"/>
    <property type="match status" value="1"/>
</dbReference>
<keyword evidence="4" id="KW-1185">Reference proteome</keyword>
<dbReference type="Gene3D" id="1.20.1050.10">
    <property type="match status" value="1"/>
</dbReference>
<comment type="caution">
    <text evidence="3">The sequence shown here is derived from an EMBL/GenBank/DDBJ whole genome shotgun (WGS) entry which is preliminary data.</text>
</comment>
<dbReference type="SFLD" id="SFLDS00019">
    <property type="entry name" value="Glutathione_Transferase_(cytos"/>
    <property type="match status" value="1"/>
</dbReference>
<dbReference type="PROSITE" id="PS50404">
    <property type="entry name" value="GST_NTER"/>
    <property type="match status" value="1"/>
</dbReference>
<sequence length="253" mass="28857">MAEGTPKVTLHWLDASRAQRIVWLLEECKGIDIDLKLYKRCENKLAPKELKKIHPLGKSPVVTIEAAGLPEPLVLAESAAITEYLCDHFAPHLIPKRYQDGKEGQVGGETETWLRYRFFMHYTEGSLMTLLLIGVFMDQIRNAAVPFFLKPVTRNIAGRVDSLYLNDNYKTHFRFLESQLASSPDDGEYLCGKDLTAADMMMSYPLISRKNKIDRQTCPKLLDYIARLENNDVYKQSIKRVEEVNGGPVRSHL</sequence>
<dbReference type="OrthoDB" id="2098326at2759"/>
<dbReference type="Pfam" id="PF02798">
    <property type="entry name" value="GST_N"/>
    <property type="match status" value="1"/>
</dbReference>
<dbReference type="InterPro" id="IPR004046">
    <property type="entry name" value="GST_C"/>
</dbReference>
<dbReference type="InterPro" id="IPR040079">
    <property type="entry name" value="Glutathione_S-Trfase"/>
</dbReference>
<dbReference type="Gene3D" id="3.40.30.10">
    <property type="entry name" value="Glutaredoxin"/>
    <property type="match status" value="1"/>
</dbReference>
<dbReference type="Proteomes" id="UP000799441">
    <property type="component" value="Unassembled WGS sequence"/>
</dbReference>
<protein>
    <recommendedName>
        <fullName evidence="2">GST N-terminal domain-containing protein</fullName>
    </recommendedName>
</protein>
<dbReference type="CDD" id="cd03046">
    <property type="entry name" value="GST_N_GTT1_like"/>
    <property type="match status" value="1"/>
</dbReference>
<reference evidence="3" key="1">
    <citation type="journal article" date="2020" name="Stud. Mycol.">
        <title>101 Dothideomycetes genomes: a test case for predicting lifestyles and emergence of pathogens.</title>
        <authorList>
            <person name="Haridas S."/>
            <person name="Albert R."/>
            <person name="Binder M."/>
            <person name="Bloem J."/>
            <person name="Labutti K."/>
            <person name="Salamov A."/>
            <person name="Andreopoulos B."/>
            <person name="Baker S."/>
            <person name="Barry K."/>
            <person name="Bills G."/>
            <person name="Bluhm B."/>
            <person name="Cannon C."/>
            <person name="Castanera R."/>
            <person name="Culley D."/>
            <person name="Daum C."/>
            <person name="Ezra D."/>
            <person name="Gonzalez J."/>
            <person name="Henrissat B."/>
            <person name="Kuo A."/>
            <person name="Liang C."/>
            <person name="Lipzen A."/>
            <person name="Lutzoni F."/>
            <person name="Magnuson J."/>
            <person name="Mondo S."/>
            <person name="Nolan M."/>
            <person name="Ohm R."/>
            <person name="Pangilinan J."/>
            <person name="Park H.-J."/>
            <person name="Ramirez L."/>
            <person name="Alfaro M."/>
            <person name="Sun H."/>
            <person name="Tritt A."/>
            <person name="Yoshinaga Y."/>
            <person name="Zwiers L.-H."/>
            <person name="Turgeon B."/>
            <person name="Goodwin S."/>
            <person name="Spatafora J."/>
            <person name="Crous P."/>
            <person name="Grigoriev I."/>
        </authorList>
    </citation>
    <scope>NUCLEOTIDE SEQUENCE</scope>
    <source>
        <strain evidence="3">CBS 116435</strain>
    </source>
</reference>
<accession>A0A9P4QJV0</accession>
<name>A0A9P4QJV0_9PEZI</name>
<dbReference type="PANTHER" id="PTHR44051">
    <property type="entry name" value="GLUTATHIONE S-TRANSFERASE-RELATED"/>
    <property type="match status" value="1"/>
</dbReference>
<feature type="domain" description="GST N-terminal" evidence="2">
    <location>
        <begin position="6"/>
        <end position="93"/>
    </location>
</feature>
<gene>
    <name evidence="3" type="ORF">K431DRAFT_280113</name>
</gene>
<evidence type="ECO:0000313" key="3">
    <source>
        <dbReference type="EMBL" id="KAF2726082.1"/>
    </source>
</evidence>
<comment type="similarity">
    <text evidence="1">Belongs to the GST superfamily.</text>
</comment>